<evidence type="ECO:0000256" key="5">
    <source>
        <dbReference type="ARBA" id="ARBA00023002"/>
    </source>
</evidence>
<evidence type="ECO:0000256" key="1">
    <source>
        <dbReference type="ARBA" id="ARBA00004141"/>
    </source>
</evidence>
<evidence type="ECO:0000313" key="11">
    <source>
        <dbReference type="EMBL" id="KAL2047946.1"/>
    </source>
</evidence>
<gene>
    <name evidence="11" type="ORF">ABVK25_011175</name>
</gene>
<proteinExistence type="predicted"/>
<keyword evidence="7 9" id="KW-0472">Membrane</keyword>
<feature type="transmembrane region" description="Helical" evidence="9">
    <location>
        <begin position="99"/>
        <end position="123"/>
    </location>
</feature>
<accession>A0ABR4ASY1</accession>
<keyword evidence="6" id="KW-0813">Transport</keyword>
<sequence>MIKIKRITPRTCLWPLTGSLVASFALSIGLTFRSDHHCYAGVCGEVLFPLQARLHVVVWYCWLSISVTILALRAFHPSIRRKLQLQIFRGQLPVVGKSFTVSGALVVFWILSLYGMIMGIWWFRLHGYFVTRGEAGGLQTGNNLVAAVALTGHFADVTMGMVLLPVARNSALSSFFRLSHSTTFAFHMIQAYVLFGFVLLHGLIYASWVSVYNKNPDLYRLTFPVLNPTYFYNEVWPGGRGSLEVWRASLIFTGSITSLIMAAMFLTTFPSVRRKHFNLFYFTHLLAIVAVIVICLHASTMFYCTAPGLAMWVLDWGMRIYELSGKMDSSLEAVGNGWFCLTLPLPRRRLDGCACYSPLAHFHIHHTESSIREIHPFTTITHLASQKVATPSSTERKVLAYSAPEETIMIQFLFRKSKVSRSFVPNTDHPREEKSSKQWTNKLASLVDEFTTEMPPAAERDEENEPEGQVGRRLSNIYHTSLRLEGPYFTPANPGFYNTVICLVAGTGVSGAIAIAAAFGAQSAMAREQAIAISAAGAIEPKVKLEEKATVINEEKAIINEEKATTVRPPDKRLSTAEDGPNCQLPIRDKHTWKRCIVVWSVREADYIKLPFFKEEENPGLEVKTHLTGQGHGRLNMEKTIGEICAREPGGRTWVYLSGPNAFIETGEKACRSLGMEFYGARWS</sequence>
<dbReference type="EMBL" id="JBHFEH010000087">
    <property type="protein sequence ID" value="KAL2047946.1"/>
    <property type="molecule type" value="Genomic_DNA"/>
</dbReference>
<feature type="transmembrane region" description="Helical" evidence="9">
    <location>
        <begin position="143"/>
        <end position="164"/>
    </location>
</feature>
<feature type="domain" description="Ferric oxidoreductase" evidence="10">
    <location>
        <begin position="152"/>
        <end position="295"/>
    </location>
</feature>
<evidence type="ECO:0000256" key="6">
    <source>
        <dbReference type="ARBA" id="ARBA00023065"/>
    </source>
</evidence>
<keyword evidence="6" id="KW-0406">Ion transport</keyword>
<keyword evidence="5" id="KW-0560">Oxidoreductase</keyword>
<reference evidence="11 12" key="1">
    <citation type="submission" date="2024-09" db="EMBL/GenBank/DDBJ databases">
        <title>Rethinking Asexuality: The Enigmatic Case of Functional Sexual Genes in Lepraria (Stereocaulaceae).</title>
        <authorList>
            <person name="Doellman M."/>
            <person name="Sun Y."/>
            <person name="Barcenas-Pena A."/>
            <person name="Lumbsch H.T."/>
            <person name="Grewe F."/>
        </authorList>
    </citation>
    <scope>NUCLEOTIDE SEQUENCE [LARGE SCALE GENOMIC DNA]</scope>
    <source>
        <strain evidence="11 12">Grewe 0041</strain>
    </source>
</reference>
<evidence type="ECO:0000256" key="2">
    <source>
        <dbReference type="ARBA" id="ARBA00022692"/>
    </source>
</evidence>
<evidence type="ECO:0000313" key="12">
    <source>
        <dbReference type="Proteomes" id="UP001590951"/>
    </source>
</evidence>
<feature type="transmembrane region" description="Helical" evidence="9">
    <location>
        <begin position="12"/>
        <end position="32"/>
    </location>
</feature>
<protein>
    <recommendedName>
        <fullName evidence="10">Ferric oxidoreductase domain-containing protein</fullName>
    </recommendedName>
</protein>
<feature type="region of interest" description="Disordered" evidence="8">
    <location>
        <begin position="453"/>
        <end position="472"/>
    </location>
</feature>
<feature type="transmembrane region" description="Helical" evidence="9">
    <location>
        <begin position="184"/>
        <end position="208"/>
    </location>
</feature>
<feature type="transmembrane region" description="Helical" evidence="9">
    <location>
        <begin position="52"/>
        <end position="72"/>
    </location>
</feature>
<keyword evidence="3" id="KW-0249">Electron transport</keyword>
<keyword evidence="4 9" id="KW-1133">Transmembrane helix</keyword>
<evidence type="ECO:0000259" key="10">
    <source>
        <dbReference type="Pfam" id="PF01794"/>
    </source>
</evidence>
<comment type="caution">
    <text evidence="11">The sequence shown here is derived from an EMBL/GenBank/DDBJ whole genome shotgun (WGS) entry which is preliminary data.</text>
</comment>
<dbReference type="InterPro" id="IPR050369">
    <property type="entry name" value="RBOH/FRE"/>
</dbReference>
<dbReference type="Pfam" id="PF01794">
    <property type="entry name" value="Ferric_reduct"/>
    <property type="match status" value="1"/>
</dbReference>
<evidence type="ECO:0000256" key="4">
    <source>
        <dbReference type="ARBA" id="ARBA00022989"/>
    </source>
</evidence>
<evidence type="ECO:0000256" key="3">
    <source>
        <dbReference type="ARBA" id="ARBA00022982"/>
    </source>
</evidence>
<evidence type="ECO:0000256" key="7">
    <source>
        <dbReference type="ARBA" id="ARBA00023136"/>
    </source>
</evidence>
<evidence type="ECO:0000256" key="9">
    <source>
        <dbReference type="SAM" id="Phobius"/>
    </source>
</evidence>
<feature type="transmembrane region" description="Helical" evidence="9">
    <location>
        <begin position="279"/>
        <end position="303"/>
    </location>
</feature>
<name>A0ABR4ASY1_9LECA</name>
<dbReference type="InterPro" id="IPR013130">
    <property type="entry name" value="Fe3_Rdtase_TM_dom"/>
</dbReference>
<comment type="subcellular location">
    <subcellularLocation>
        <location evidence="1">Membrane</location>
        <topology evidence="1">Multi-pass membrane protein</topology>
    </subcellularLocation>
</comment>
<dbReference type="Proteomes" id="UP001590951">
    <property type="component" value="Unassembled WGS sequence"/>
</dbReference>
<keyword evidence="2 9" id="KW-0812">Transmembrane</keyword>
<dbReference type="PANTHER" id="PTHR11972">
    <property type="entry name" value="NADPH OXIDASE"/>
    <property type="match status" value="1"/>
</dbReference>
<organism evidence="11 12">
    <name type="scientific">Lepraria finkii</name>
    <dbReference type="NCBI Taxonomy" id="1340010"/>
    <lineage>
        <taxon>Eukaryota</taxon>
        <taxon>Fungi</taxon>
        <taxon>Dikarya</taxon>
        <taxon>Ascomycota</taxon>
        <taxon>Pezizomycotina</taxon>
        <taxon>Lecanoromycetes</taxon>
        <taxon>OSLEUM clade</taxon>
        <taxon>Lecanoromycetidae</taxon>
        <taxon>Lecanorales</taxon>
        <taxon>Lecanorineae</taxon>
        <taxon>Stereocaulaceae</taxon>
        <taxon>Lepraria</taxon>
    </lineage>
</organism>
<feature type="transmembrane region" description="Helical" evidence="9">
    <location>
        <begin position="245"/>
        <end position="267"/>
    </location>
</feature>
<keyword evidence="12" id="KW-1185">Reference proteome</keyword>
<evidence type="ECO:0000256" key="8">
    <source>
        <dbReference type="SAM" id="MobiDB-lite"/>
    </source>
</evidence>